<feature type="domain" description="Thiolase C-terminal" evidence="2">
    <location>
        <begin position="239"/>
        <end position="384"/>
    </location>
</feature>
<dbReference type="PANTHER" id="PTHR42870:SF6">
    <property type="entry name" value="ACETYL-COA C-ACYLTRANSFERASE"/>
    <property type="match status" value="1"/>
</dbReference>
<dbReference type="AlphaFoldDB" id="A0A831TA62"/>
<comment type="caution">
    <text evidence="3">The sequence shown here is derived from an EMBL/GenBank/DDBJ whole genome shotgun (WGS) entry which is preliminary data.</text>
</comment>
<dbReference type="NCBIfam" id="NF004720">
    <property type="entry name" value="PRK06064.1"/>
    <property type="match status" value="1"/>
</dbReference>
<accession>A0A831TA62</accession>
<dbReference type="EMBL" id="DSIY01000188">
    <property type="protein sequence ID" value="HEG91320.1"/>
    <property type="molecule type" value="Genomic_DNA"/>
</dbReference>
<organism evidence="3">
    <name type="scientific">Thermorudis peleae</name>
    <dbReference type="NCBI Taxonomy" id="1382356"/>
    <lineage>
        <taxon>Bacteria</taxon>
        <taxon>Pseudomonadati</taxon>
        <taxon>Thermomicrobiota</taxon>
        <taxon>Thermomicrobia</taxon>
        <taxon>Thermomicrobia incertae sedis</taxon>
        <taxon>Thermorudis</taxon>
    </lineage>
</organism>
<reference evidence="3" key="1">
    <citation type="journal article" date="2020" name="mSystems">
        <title>Genome- and Community-Level Interaction Insights into Carbon Utilization and Element Cycling Functions of Hydrothermarchaeota in Hydrothermal Sediment.</title>
        <authorList>
            <person name="Zhou Z."/>
            <person name="Liu Y."/>
            <person name="Xu W."/>
            <person name="Pan J."/>
            <person name="Luo Z.H."/>
            <person name="Li M."/>
        </authorList>
    </citation>
    <scope>NUCLEOTIDE SEQUENCE [LARGE SCALE GENOMIC DNA]</scope>
    <source>
        <strain evidence="3">SpSt-210</strain>
    </source>
</reference>
<dbReference type="InterPro" id="IPR055140">
    <property type="entry name" value="Thiolase_C_2"/>
</dbReference>
<dbReference type="InterPro" id="IPR002155">
    <property type="entry name" value="Thiolase"/>
</dbReference>
<proteinExistence type="predicted"/>
<evidence type="ECO:0000259" key="1">
    <source>
        <dbReference type="Pfam" id="PF00108"/>
    </source>
</evidence>
<feature type="domain" description="Thiolase N-terminal" evidence="1">
    <location>
        <begin position="4"/>
        <end position="222"/>
    </location>
</feature>
<protein>
    <submittedName>
        <fullName evidence="3">Thiolase domain-containing protein</fullName>
    </submittedName>
</protein>
<gene>
    <name evidence="3" type="ORF">ENP34_07750</name>
</gene>
<dbReference type="GO" id="GO:0003988">
    <property type="term" value="F:acetyl-CoA C-acyltransferase activity"/>
    <property type="evidence" value="ECO:0007669"/>
    <property type="project" value="UniProtKB-ARBA"/>
</dbReference>
<dbReference type="CDD" id="cd00829">
    <property type="entry name" value="SCP-x_thiolase"/>
    <property type="match status" value="1"/>
</dbReference>
<dbReference type="Gene3D" id="3.40.47.10">
    <property type="match status" value="1"/>
</dbReference>
<dbReference type="Pfam" id="PF22691">
    <property type="entry name" value="Thiolase_C_1"/>
    <property type="match status" value="1"/>
</dbReference>
<dbReference type="InterPro" id="IPR016039">
    <property type="entry name" value="Thiolase-like"/>
</dbReference>
<dbReference type="PANTHER" id="PTHR42870">
    <property type="entry name" value="ACETYL-COA C-ACETYLTRANSFERASE"/>
    <property type="match status" value="1"/>
</dbReference>
<name>A0A831TA62_9BACT</name>
<dbReference type="SUPFAM" id="SSF53901">
    <property type="entry name" value="Thiolase-like"/>
    <property type="match status" value="2"/>
</dbReference>
<evidence type="ECO:0000259" key="2">
    <source>
        <dbReference type="Pfam" id="PF22691"/>
    </source>
</evidence>
<dbReference type="InterPro" id="IPR020616">
    <property type="entry name" value="Thiolase_N"/>
</dbReference>
<dbReference type="Pfam" id="PF00108">
    <property type="entry name" value="Thiolase_N"/>
    <property type="match status" value="1"/>
</dbReference>
<dbReference type="PIRSF" id="PIRSF000429">
    <property type="entry name" value="Ac-CoA_Ac_transf"/>
    <property type="match status" value="1"/>
</dbReference>
<sequence>MREVAIVGAAETRFGKSELSYRELAVEAARGALEDAGAEPGQVEALFLGSYSPGTFVHQEHVAPLIASELGLSHIPSTRVENACASGATAFVSGMMAIAAGLYDVVLVVGAEKMTSTPVAETTRILAEAADWENESKVGLTFPGAFALMARAYLHKYGYGREILDAVAIKNHANALANPYAQFHKAITAEDIAKSPMVADPLTLYDCSPISDGAAAILLVAADAARNFAKPAVRVLGFGQASDSLALFRRPDLTTLPAARQAAQRAYRMAGVSPRDISLAEVHDCFTIAEIIATEDLGFFEPGQGGEAARAGATSRDGQIPVNPSGGLKAKGHPVGATGVGQLVEAIFQLRGEAGGRQIDGAELALTHNVGGSGATCVVTILGRAA</sequence>
<evidence type="ECO:0000313" key="3">
    <source>
        <dbReference type="EMBL" id="HEG91320.1"/>
    </source>
</evidence>